<evidence type="ECO:0000256" key="1">
    <source>
        <dbReference type="ARBA" id="ARBA00022741"/>
    </source>
</evidence>
<dbReference type="CTD" id="124093"/>
<evidence type="ECO:0000256" key="2">
    <source>
        <dbReference type="ARBA" id="ARBA00022840"/>
    </source>
</evidence>
<gene>
    <name evidence="8" type="primary">CCDC78</name>
</gene>
<dbReference type="InterPro" id="IPR029329">
    <property type="entry name" value="DUF4472"/>
</dbReference>
<accession>A0AAJ7TQ75</accession>
<name>A0AAJ7TQ75_PETMA</name>
<dbReference type="PROSITE" id="PS50067">
    <property type="entry name" value="KINESIN_MOTOR_2"/>
    <property type="match status" value="1"/>
</dbReference>
<comment type="similarity">
    <text evidence="3">Belongs to the TRAFAC class myosin-kinesin ATPase superfamily. Kinesin family.</text>
</comment>
<keyword evidence="2" id="KW-0067">ATP-binding</keyword>
<dbReference type="InterPro" id="IPR036961">
    <property type="entry name" value="Kinesin_motor_dom_sf"/>
</dbReference>
<feature type="coiled-coil region" evidence="4">
    <location>
        <begin position="599"/>
        <end position="686"/>
    </location>
</feature>
<keyword evidence="4" id="KW-0175">Coiled coil</keyword>
<dbReference type="PANTHER" id="PTHR22106">
    <property type="entry name" value="COILED-COIL DOMAIN-CONTAINING PROTEIN 78"/>
    <property type="match status" value="1"/>
</dbReference>
<keyword evidence="1" id="KW-0547">Nucleotide-binding</keyword>
<evidence type="ECO:0000256" key="3">
    <source>
        <dbReference type="PROSITE-ProRule" id="PRU00283"/>
    </source>
</evidence>
<proteinExistence type="inferred from homology"/>
<dbReference type="InterPro" id="IPR039873">
    <property type="entry name" value="CCDC78"/>
</dbReference>
<dbReference type="GO" id="GO:0003777">
    <property type="term" value="F:microtubule motor activity"/>
    <property type="evidence" value="ECO:0007669"/>
    <property type="project" value="InterPro"/>
</dbReference>
<dbReference type="InterPro" id="IPR001752">
    <property type="entry name" value="Kinesin_motor_dom"/>
</dbReference>
<dbReference type="GO" id="GO:0005737">
    <property type="term" value="C:cytoplasm"/>
    <property type="evidence" value="ECO:0007669"/>
    <property type="project" value="TreeGrafter"/>
</dbReference>
<feature type="coiled-coil region" evidence="4">
    <location>
        <begin position="793"/>
        <end position="820"/>
    </location>
</feature>
<evidence type="ECO:0000256" key="5">
    <source>
        <dbReference type="SAM" id="MobiDB-lite"/>
    </source>
</evidence>
<protein>
    <submittedName>
        <fullName evidence="8">Coiled-coil domain-containing protein 78</fullName>
    </submittedName>
</protein>
<dbReference type="InterPro" id="IPR027417">
    <property type="entry name" value="P-loop_NTPase"/>
</dbReference>
<reference evidence="8" key="1">
    <citation type="submission" date="2025-08" db="UniProtKB">
        <authorList>
            <consortium name="RefSeq"/>
        </authorList>
    </citation>
    <scope>IDENTIFICATION</scope>
    <source>
        <tissue evidence="8">Sperm</tissue>
    </source>
</reference>
<comment type="caution">
    <text evidence="3">Lacks conserved residue(s) required for the propagation of feature annotation.</text>
</comment>
<dbReference type="Pfam" id="PF00225">
    <property type="entry name" value="Kinesin"/>
    <property type="match status" value="1"/>
</dbReference>
<evidence type="ECO:0000256" key="4">
    <source>
        <dbReference type="SAM" id="Coils"/>
    </source>
</evidence>
<dbReference type="KEGG" id="pmrn:116948905"/>
<dbReference type="AlphaFoldDB" id="A0AAJ7TQ75"/>
<keyword evidence="7" id="KW-1185">Reference proteome</keyword>
<evidence type="ECO:0000313" key="7">
    <source>
        <dbReference type="Proteomes" id="UP001318040"/>
    </source>
</evidence>
<dbReference type="PANTHER" id="PTHR22106:SF5">
    <property type="entry name" value="COILED-COIL DOMAIN-CONTAINING PROTEIN 78"/>
    <property type="match status" value="1"/>
</dbReference>
<dbReference type="RefSeq" id="XP_032822042.1">
    <property type="nucleotide sequence ID" value="XM_032966151.1"/>
</dbReference>
<dbReference type="PRINTS" id="PR00380">
    <property type="entry name" value="KINESINHEAVY"/>
</dbReference>
<feature type="coiled-coil region" evidence="4">
    <location>
        <begin position="854"/>
        <end position="881"/>
    </location>
</feature>
<feature type="domain" description="Kinesin motor" evidence="6">
    <location>
        <begin position="1"/>
        <end position="338"/>
    </location>
</feature>
<dbReference type="SMART" id="SM00129">
    <property type="entry name" value="KISc"/>
    <property type="match status" value="1"/>
</dbReference>
<dbReference type="SUPFAM" id="SSF52540">
    <property type="entry name" value="P-loop containing nucleoside triphosphate hydrolases"/>
    <property type="match status" value="1"/>
</dbReference>
<dbReference type="GO" id="GO:0007018">
    <property type="term" value="P:microtubule-based movement"/>
    <property type="evidence" value="ECO:0007669"/>
    <property type="project" value="InterPro"/>
</dbReference>
<dbReference type="Gene3D" id="3.40.850.10">
    <property type="entry name" value="Kinesin motor domain"/>
    <property type="match status" value="1"/>
</dbReference>
<feature type="compositionally biased region" description="Basic residues" evidence="5">
    <location>
        <begin position="921"/>
        <end position="933"/>
    </location>
</feature>
<sequence length="933" mass="102863">MDTEVWALLPETLPGESVRSLRGLVDDRTFSCPGPGGFTFTFRELLGDTGRTSLGRLLDPLLDGLLTGHNGCMLLLGPTGSDKERVLAGMVPSQMQVVAGVGAGQQRATGLVPLAMQRLFAALESGATPGSRAVALSLCEVSADESVRDLMMWDPPAPGNEGVLQLDFSPQEGIYVRGLRRVAVGSAAEASTVFRRGWARRAGAVPSEFGISSPGSTLILTLHLHLHAHGDPHGTSSWLRFVELPGTEGLPGAEGEGGGHEQPGSRSLRALARVAGSLADSPGADRVIDYSGSVLTELLSDVLGGNCATRVLCTLPRDPAPTPLVGATLRLCAALARVCNFPASNHYHVQGLLTQLRARLQAARGVAALGMGPKADEATQALREHVRRLTNENEQLRDKNERVYNKLQEAQERLGQLAGSRSDLSSKLVMSEEEKLKISKELIELQIQANHMREHYEAEGFELKNTVVSLESRVHALESERERIARDAKALRTRLGDVERNRKQLADEYIALKGNYMALSKEHEKEVAKTEELSMELMRVAGQHEGLARSHAAYQEAAAELQRVRSLVSRLSERAIKPEDIIASERERRALERSLFGNQTQMRGELESLKKTYDEQQKRLEDKVVSMGRELQEARRSTREAQHKLAEQAAALLTSESNLKDVEVENSRLQLQLKELNEEYRSRLQRYVRDLADYVDGAAARGVGEGGGLQGARTRHYVDAMLQDVRAAHRAREEQLAAAARSYKKRARNLLKQHEPLLIAYRVLRDQVVSLGRSDVDPGPPEARFSLTDAELQTAHSRELVQLRENKAQLEGRVRELSDQLKVSGGTPAGNIDAGHGGWAELKKQLREFTHTTQEDLERERAQLLSRALVAEEQLAELQEYVDTHLIRYKQEVTRLRGMLGQEAGLPRVSSASTPEPPGRAARRRVTLRSREY</sequence>
<feature type="coiled-coil region" evidence="4">
    <location>
        <begin position="375"/>
        <end position="413"/>
    </location>
</feature>
<organism evidence="7 8">
    <name type="scientific">Petromyzon marinus</name>
    <name type="common">Sea lamprey</name>
    <dbReference type="NCBI Taxonomy" id="7757"/>
    <lineage>
        <taxon>Eukaryota</taxon>
        <taxon>Metazoa</taxon>
        <taxon>Chordata</taxon>
        <taxon>Craniata</taxon>
        <taxon>Vertebrata</taxon>
        <taxon>Cyclostomata</taxon>
        <taxon>Hyperoartia</taxon>
        <taxon>Petromyzontiformes</taxon>
        <taxon>Petromyzontidae</taxon>
        <taxon>Petromyzon</taxon>
    </lineage>
</organism>
<evidence type="ECO:0000259" key="6">
    <source>
        <dbReference type="PROSITE" id="PS50067"/>
    </source>
</evidence>
<dbReference type="Pfam" id="PF14739">
    <property type="entry name" value="DUF4472"/>
    <property type="match status" value="1"/>
</dbReference>
<dbReference type="GO" id="GO:0008017">
    <property type="term" value="F:microtubule binding"/>
    <property type="evidence" value="ECO:0007669"/>
    <property type="project" value="InterPro"/>
</dbReference>
<dbReference type="Proteomes" id="UP001318040">
    <property type="component" value="Chromosome 35"/>
</dbReference>
<dbReference type="GO" id="GO:0005524">
    <property type="term" value="F:ATP binding"/>
    <property type="evidence" value="ECO:0007669"/>
    <property type="project" value="UniProtKB-KW"/>
</dbReference>
<evidence type="ECO:0000313" key="8">
    <source>
        <dbReference type="RefSeq" id="XP_032822042.1"/>
    </source>
</evidence>
<feature type="coiled-coil region" evidence="4">
    <location>
        <begin position="467"/>
        <end position="508"/>
    </location>
</feature>
<feature type="region of interest" description="Disordered" evidence="5">
    <location>
        <begin position="905"/>
        <end position="933"/>
    </location>
</feature>